<dbReference type="PANTHER" id="PTHR31884">
    <property type="entry name" value="POLYGALACTURONASE"/>
    <property type="match status" value="1"/>
</dbReference>
<keyword evidence="8" id="KW-0961">Cell wall biogenesis/degradation</keyword>
<dbReference type="PROSITE" id="PS00502">
    <property type="entry name" value="POLYGALACTURONASE"/>
    <property type="match status" value="1"/>
</dbReference>
<gene>
    <name evidence="13" type="ORF">RSOL_302100</name>
</gene>
<dbReference type="InterPro" id="IPR050434">
    <property type="entry name" value="Glycosyl_hydrlase_28"/>
</dbReference>
<evidence type="ECO:0000256" key="4">
    <source>
        <dbReference type="ARBA" id="ARBA00022737"/>
    </source>
</evidence>
<evidence type="ECO:0000256" key="12">
    <source>
        <dbReference type="SAM" id="SignalP"/>
    </source>
</evidence>
<comment type="similarity">
    <text evidence="1 11">Belongs to the glycosyl hydrolase 28 family.</text>
</comment>
<feature type="signal peptide" evidence="12">
    <location>
        <begin position="1"/>
        <end position="18"/>
    </location>
</feature>
<dbReference type="InterPro" id="IPR006626">
    <property type="entry name" value="PbH1"/>
</dbReference>
<dbReference type="GO" id="GO:0045490">
    <property type="term" value="P:pectin catabolic process"/>
    <property type="evidence" value="ECO:0007669"/>
    <property type="project" value="TreeGrafter"/>
</dbReference>
<dbReference type="Gene3D" id="2.160.20.10">
    <property type="entry name" value="Single-stranded right-handed beta-helix, Pectin lyase-like"/>
    <property type="match status" value="1"/>
</dbReference>
<dbReference type="GO" id="GO:0005576">
    <property type="term" value="C:extracellular region"/>
    <property type="evidence" value="ECO:0007669"/>
    <property type="project" value="TreeGrafter"/>
</dbReference>
<accession>A0A0A1ULN1</accession>
<keyword evidence="4" id="KW-0677">Repeat</keyword>
<dbReference type="GO" id="GO:0004650">
    <property type="term" value="F:polygalacturonase activity"/>
    <property type="evidence" value="ECO:0007669"/>
    <property type="project" value="UniProtKB-EC"/>
</dbReference>
<dbReference type="Pfam" id="PF00295">
    <property type="entry name" value="Glyco_hydro_28"/>
    <property type="match status" value="1"/>
</dbReference>
<sequence>MFEFLIVSILALAVSVLGNRCVGNINSLASVGDAQRCSTINIQGFTVPAKHKLVINAVSGATINLRGNIIFTADTSFQTEGPLFTITGDNIVFTGNDFTIDGQGPKYWDGMGVYHQKRQKPTPMIQLSLSGIFQHVKVLNSPAHVFSMGNKASLVVSNIYIDNSAGNAANSMSDGKRAARNTDGFNVSANNVTIQYTTVVNQDDCIAIKKGININLLRNKCIDGHGISIGSVSTGKTVSNVRIAGNTIVNSAQALRIKTLATATSGLVNGVTYMGNHATGCREYGVIIDQSYPATLGTPDNGVKIQSMVEVNCAAGGCLGHWDWAGLKVSGGRKGAKMFSGINNFT</sequence>
<feature type="active site" evidence="10">
    <location>
        <position position="225"/>
    </location>
</feature>
<dbReference type="GO" id="GO:0071555">
    <property type="term" value="P:cell wall organization"/>
    <property type="evidence" value="ECO:0007669"/>
    <property type="project" value="UniProtKB-KW"/>
</dbReference>
<dbReference type="InterPro" id="IPR012334">
    <property type="entry name" value="Pectin_lyas_fold"/>
</dbReference>
<keyword evidence="7 11" id="KW-0326">Glycosidase</keyword>
<comment type="caution">
    <text evidence="13">The sequence shown here is derived from an EMBL/GenBank/DDBJ whole genome shotgun (WGS) entry which is preliminary data.</text>
</comment>
<evidence type="ECO:0000256" key="11">
    <source>
        <dbReference type="RuleBase" id="RU361169"/>
    </source>
</evidence>
<dbReference type="EMBL" id="JATN01000321">
    <property type="protein sequence ID" value="EUC59188.1"/>
    <property type="molecule type" value="Genomic_DNA"/>
</dbReference>
<dbReference type="AlphaFoldDB" id="A0A0A1ULN1"/>
<dbReference type="PANTHER" id="PTHR31884:SF1">
    <property type="entry name" value="POLYGALACTURONASE"/>
    <property type="match status" value="1"/>
</dbReference>
<feature type="chain" id="PRO_5001991496" description="endo-polygalacturonase" evidence="12">
    <location>
        <begin position="19"/>
        <end position="346"/>
    </location>
</feature>
<evidence type="ECO:0000313" key="13">
    <source>
        <dbReference type="EMBL" id="EUC59188.1"/>
    </source>
</evidence>
<dbReference type="EC" id="3.2.1.15" evidence="2"/>
<protein>
    <recommendedName>
        <fullName evidence="2">endo-polygalacturonase</fullName>
        <ecNumber evidence="2">3.2.1.15</ecNumber>
    </recommendedName>
</protein>
<dbReference type="InterPro" id="IPR000743">
    <property type="entry name" value="Glyco_hydro_28"/>
</dbReference>
<evidence type="ECO:0000256" key="1">
    <source>
        <dbReference type="ARBA" id="ARBA00008834"/>
    </source>
</evidence>
<evidence type="ECO:0000256" key="8">
    <source>
        <dbReference type="ARBA" id="ARBA00023316"/>
    </source>
</evidence>
<dbReference type="SUPFAM" id="SSF51126">
    <property type="entry name" value="Pectin lyase-like"/>
    <property type="match status" value="1"/>
</dbReference>
<dbReference type="OrthoDB" id="1546079at2759"/>
<evidence type="ECO:0000256" key="3">
    <source>
        <dbReference type="ARBA" id="ARBA00022729"/>
    </source>
</evidence>
<organism evidence="13 14">
    <name type="scientific">Rhizoctonia solani AG-3 Rhs1AP</name>
    <dbReference type="NCBI Taxonomy" id="1086054"/>
    <lineage>
        <taxon>Eukaryota</taxon>
        <taxon>Fungi</taxon>
        <taxon>Dikarya</taxon>
        <taxon>Basidiomycota</taxon>
        <taxon>Agaricomycotina</taxon>
        <taxon>Agaricomycetes</taxon>
        <taxon>Cantharellales</taxon>
        <taxon>Ceratobasidiaceae</taxon>
        <taxon>Rhizoctonia</taxon>
    </lineage>
</organism>
<comment type="catalytic activity">
    <reaction evidence="9">
        <text>(1,4-alpha-D-galacturonosyl)n+m + H2O = (1,4-alpha-D-galacturonosyl)n + (1,4-alpha-D-galacturonosyl)m.</text>
        <dbReference type="EC" id="3.2.1.15"/>
    </reaction>
</comment>
<name>A0A0A1ULN1_9AGAM</name>
<evidence type="ECO:0000256" key="2">
    <source>
        <dbReference type="ARBA" id="ARBA00012736"/>
    </source>
</evidence>
<proteinExistence type="inferred from homology"/>
<keyword evidence="6" id="KW-1015">Disulfide bond</keyword>
<dbReference type="InterPro" id="IPR011050">
    <property type="entry name" value="Pectin_lyase_fold/virulence"/>
</dbReference>
<keyword evidence="3 12" id="KW-0732">Signal</keyword>
<keyword evidence="5 11" id="KW-0378">Hydrolase</keyword>
<evidence type="ECO:0000256" key="10">
    <source>
        <dbReference type="PROSITE-ProRule" id="PRU10052"/>
    </source>
</evidence>
<evidence type="ECO:0000256" key="9">
    <source>
        <dbReference type="ARBA" id="ARBA00034074"/>
    </source>
</evidence>
<evidence type="ECO:0000313" key="14">
    <source>
        <dbReference type="Proteomes" id="UP000030108"/>
    </source>
</evidence>
<dbReference type="Proteomes" id="UP000030108">
    <property type="component" value="Unassembled WGS sequence"/>
</dbReference>
<reference evidence="14" key="1">
    <citation type="journal article" date="2014" name="Genome Announc.">
        <title>Draft genome sequence of the plant-pathogenic soil fungus Rhizoctonia solani anastomosis group 3 strain Rhs1AP.</title>
        <authorList>
            <person name="Cubeta M.A."/>
            <person name="Thomas E."/>
            <person name="Dean R.A."/>
            <person name="Jabaji S."/>
            <person name="Neate S.M."/>
            <person name="Tavantzis S."/>
            <person name="Toda T."/>
            <person name="Vilgalys R."/>
            <person name="Bharathan N."/>
            <person name="Fedorova-Abrams N."/>
            <person name="Pakala S.B."/>
            <person name="Pakala S.M."/>
            <person name="Zafar N."/>
            <person name="Joardar V."/>
            <person name="Losada L."/>
            <person name="Nierman W.C."/>
        </authorList>
    </citation>
    <scope>NUCLEOTIDE SEQUENCE [LARGE SCALE GENOMIC DNA]</scope>
    <source>
        <strain evidence="14">AG-3</strain>
    </source>
</reference>
<evidence type="ECO:0000256" key="7">
    <source>
        <dbReference type="ARBA" id="ARBA00023295"/>
    </source>
</evidence>
<evidence type="ECO:0000256" key="5">
    <source>
        <dbReference type="ARBA" id="ARBA00022801"/>
    </source>
</evidence>
<dbReference type="SMART" id="SM00710">
    <property type="entry name" value="PbH1"/>
    <property type="match status" value="5"/>
</dbReference>
<evidence type="ECO:0000256" key="6">
    <source>
        <dbReference type="ARBA" id="ARBA00023157"/>
    </source>
</evidence>